<dbReference type="GO" id="GO:0005886">
    <property type="term" value="C:plasma membrane"/>
    <property type="evidence" value="ECO:0007669"/>
    <property type="project" value="UniProtKB-SubCell"/>
</dbReference>
<keyword evidence="7 8" id="KW-0472">Membrane</keyword>
<dbReference type="SUPFAM" id="SSF81345">
    <property type="entry name" value="ABC transporter involved in vitamin B12 uptake, BtuC"/>
    <property type="match status" value="1"/>
</dbReference>
<keyword evidence="6 8" id="KW-1133">Transmembrane helix</keyword>
<feature type="transmembrane region" description="Helical" evidence="8">
    <location>
        <begin position="12"/>
        <end position="37"/>
    </location>
</feature>
<feature type="transmembrane region" description="Helical" evidence="8">
    <location>
        <begin position="68"/>
        <end position="85"/>
    </location>
</feature>
<feature type="transmembrane region" description="Helical" evidence="8">
    <location>
        <begin position="197"/>
        <end position="218"/>
    </location>
</feature>
<evidence type="ECO:0000256" key="4">
    <source>
        <dbReference type="ARBA" id="ARBA00022475"/>
    </source>
</evidence>
<dbReference type="CDD" id="cd06550">
    <property type="entry name" value="TM_ABC_iron-siderophores_like"/>
    <property type="match status" value="1"/>
</dbReference>
<feature type="transmembrane region" description="Helical" evidence="8">
    <location>
        <begin position="239"/>
        <end position="270"/>
    </location>
</feature>
<dbReference type="InterPro" id="IPR037294">
    <property type="entry name" value="ABC_BtuC-like"/>
</dbReference>
<dbReference type="PANTHER" id="PTHR30472:SF1">
    <property type="entry name" value="FE(3+) DICITRATE TRANSPORT SYSTEM PERMEASE PROTEIN FECC-RELATED"/>
    <property type="match status" value="1"/>
</dbReference>
<dbReference type="Proteomes" id="UP000615026">
    <property type="component" value="Unassembled WGS sequence"/>
</dbReference>
<dbReference type="FunFam" id="1.10.3470.10:FF:000001">
    <property type="entry name" value="Vitamin B12 ABC transporter permease BtuC"/>
    <property type="match status" value="1"/>
</dbReference>
<proteinExistence type="inferred from homology"/>
<dbReference type="EMBL" id="JADEXP010000418">
    <property type="protein sequence ID" value="MBE9070365.1"/>
    <property type="molecule type" value="Genomic_DNA"/>
</dbReference>
<protein>
    <submittedName>
        <fullName evidence="9">Iron ABC transporter permease</fullName>
    </submittedName>
</protein>
<accession>A0A928ZZK3</accession>
<name>A0A928ZZK3_LEPEC</name>
<dbReference type="Gene3D" id="1.10.3470.10">
    <property type="entry name" value="ABC transporter involved in vitamin B12 uptake, BtuC"/>
    <property type="match status" value="1"/>
</dbReference>
<evidence type="ECO:0000256" key="7">
    <source>
        <dbReference type="ARBA" id="ARBA00023136"/>
    </source>
</evidence>
<feature type="transmembrane region" description="Helical" evidence="8">
    <location>
        <begin position="155"/>
        <end position="177"/>
    </location>
</feature>
<gene>
    <name evidence="9" type="ORF">IQ260_27350</name>
</gene>
<dbReference type="AlphaFoldDB" id="A0A928ZZK3"/>
<feature type="transmembrane region" description="Helical" evidence="8">
    <location>
        <begin position="282"/>
        <end position="300"/>
    </location>
</feature>
<evidence type="ECO:0000256" key="1">
    <source>
        <dbReference type="ARBA" id="ARBA00004651"/>
    </source>
</evidence>
<evidence type="ECO:0000256" key="3">
    <source>
        <dbReference type="ARBA" id="ARBA00022448"/>
    </source>
</evidence>
<dbReference type="PROSITE" id="PS51257">
    <property type="entry name" value="PROKAR_LIPOPROTEIN"/>
    <property type="match status" value="1"/>
</dbReference>
<dbReference type="GO" id="GO:0033214">
    <property type="term" value="P:siderophore-iron import into cell"/>
    <property type="evidence" value="ECO:0007669"/>
    <property type="project" value="TreeGrafter"/>
</dbReference>
<sequence length="337" mass="34942">MERKLFIQPRTALTAGYVVGITLLLACFVASIALGVADIAPADVYQALVSPDGSTEHLIIRTVRLPRSITALLVGAAVAVAGAIMQGLTRNPLADPGILGINAGAALAVVTAVFLFNAASLSVYAGFALLGSAISAVTVYALGSLGRGGLTPLNLTIAGAALTALVSSLTTGMLILSQRTLEEIRFWLAGSVAGRDIELVMQVLPYLVFGLVLGLALGKQLTTLSLGDSVAKGLGQKTIWIKVLAAISVVLLAGGSVAIAGPIGFIGLIVPHIVRFWTGADYRWILPYSALCGAILLLLADIGARLIIQPQELPVGIVMPLLGAPFFIYLTRSQVRR</sequence>
<reference evidence="9" key="1">
    <citation type="submission" date="2020-10" db="EMBL/GenBank/DDBJ databases">
        <authorList>
            <person name="Castelo-Branco R."/>
            <person name="Eusebio N."/>
            <person name="Adriana R."/>
            <person name="Vieira A."/>
            <person name="Brugerolle De Fraissinette N."/>
            <person name="Rezende De Castro R."/>
            <person name="Schneider M.P."/>
            <person name="Vasconcelos V."/>
            <person name="Leao P.N."/>
        </authorList>
    </citation>
    <scope>NUCLEOTIDE SEQUENCE</scope>
    <source>
        <strain evidence="9">LEGE 11479</strain>
    </source>
</reference>
<comment type="subcellular location">
    <subcellularLocation>
        <location evidence="1">Cell membrane</location>
        <topology evidence="1">Multi-pass membrane protein</topology>
    </subcellularLocation>
</comment>
<evidence type="ECO:0000256" key="8">
    <source>
        <dbReference type="SAM" id="Phobius"/>
    </source>
</evidence>
<comment type="caution">
    <text evidence="9">The sequence shown here is derived from an EMBL/GenBank/DDBJ whole genome shotgun (WGS) entry which is preliminary data.</text>
</comment>
<evidence type="ECO:0000256" key="2">
    <source>
        <dbReference type="ARBA" id="ARBA00007935"/>
    </source>
</evidence>
<keyword evidence="4" id="KW-1003">Cell membrane</keyword>
<evidence type="ECO:0000256" key="6">
    <source>
        <dbReference type="ARBA" id="ARBA00022989"/>
    </source>
</evidence>
<keyword evidence="5 8" id="KW-0812">Transmembrane</keyword>
<feature type="transmembrane region" description="Helical" evidence="8">
    <location>
        <begin position="312"/>
        <end position="331"/>
    </location>
</feature>
<feature type="transmembrane region" description="Helical" evidence="8">
    <location>
        <begin position="122"/>
        <end position="143"/>
    </location>
</feature>
<comment type="similarity">
    <text evidence="2">Belongs to the binding-protein-dependent transport system permease family. FecCD subfamily.</text>
</comment>
<evidence type="ECO:0000313" key="10">
    <source>
        <dbReference type="Proteomes" id="UP000615026"/>
    </source>
</evidence>
<evidence type="ECO:0000313" key="9">
    <source>
        <dbReference type="EMBL" id="MBE9070365.1"/>
    </source>
</evidence>
<evidence type="ECO:0000256" key="5">
    <source>
        <dbReference type="ARBA" id="ARBA00022692"/>
    </source>
</evidence>
<keyword evidence="3" id="KW-0813">Transport</keyword>
<dbReference type="PANTHER" id="PTHR30472">
    <property type="entry name" value="FERRIC ENTEROBACTIN TRANSPORT SYSTEM PERMEASE PROTEIN"/>
    <property type="match status" value="1"/>
</dbReference>
<organism evidence="9 10">
    <name type="scientific">Leptolyngbya cf. ectocarpi LEGE 11479</name>
    <dbReference type="NCBI Taxonomy" id="1828722"/>
    <lineage>
        <taxon>Bacteria</taxon>
        <taxon>Bacillati</taxon>
        <taxon>Cyanobacteriota</taxon>
        <taxon>Cyanophyceae</taxon>
        <taxon>Leptolyngbyales</taxon>
        <taxon>Leptolyngbyaceae</taxon>
        <taxon>Leptolyngbya group</taxon>
        <taxon>Leptolyngbya</taxon>
    </lineage>
</organism>
<feature type="transmembrane region" description="Helical" evidence="8">
    <location>
        <begin position="97"/>
        <end position="116"/>
    </location>
</feature>
<dbReference type="InterPro" id="IPR000522">
    <property type="entry name" value="ABC_transptr_permease_BtuC"/>
</dbReference>
<dbReference type="GO" id="GO:0022857">
    <property type="term" value="F:transmembrane transporter activity"/>
    <property type="evidence" value="ECO:0007669"/>
    <property type="project" value="InterPro"/>
</dbReference>
<keyword evidence="10" id="KW-1185">Reference proteome</keyword>
<dbReference type="Pfam" id="PF01032">
    <property type="entry name" value="FecCD"/>
    <property type="match status" value="1"/>
</dbReference>